<dbReference type="AlphaFoldDB" id="A0A2K8U495"/>
<dbReference type="EMBL" id="CP020370">
    <property type="protein sequence ID" value="AUB80414.1"/>
    <property type="molecule type" value="Genomic_DNA"/>
</dbReference>
<evidence type="ECO:0000256" key="1">
    <source>
        <dbReference type="SAM" id="SignalP"/>
    </source>
</evidence>
<dbReference type="Gene3D" id="1.20.1270.180">
    <property type="match status" value="1"/>
</dbReference>
<dbReference type="RefSeq" id="WP_100918212.1">
    <property type="nucleotide sequence ID" value="NZ_CP020370.1"/>
</dbReference>
<keyword evidence="1" id="KW-0732">Signal</keyword>
<name>A0A2K8U495_9GAMM</name>
<evidence type="ECO:0000259" key="2">
    <source>
        <dbReference type="Pfam" id="PF07007"/>
    </source>
</evidence>
<dbReference type="Proteomes" id="UP000232638">
    <property type="component" value="Chromosome"/>
</dbReference>
<gene>
    <name evidence="3" type="ORF">THSYN_05245</name>
</gene>
<feature type="signal peptide" evidence="1">
    <location>
        <begin position="1"/>
        <end position="21"/>
    </location>
</feature>
<dbReference type="InterPro" id="IPR052755">
    <property type="entry name" value="Lysozyme_Inhibitor_LprI"/>
</dbReference>
<evidence type="ECO:0000313" key="4">
    <source>
        <dbReference type="Proteomes" id="UP000232638"/>
    </source>
</evidence>
<accession>A0A2K8U495</accession>
<feature type="chain" id="PRO_5014804315" description="Lysozyme inhibitor LprI-like N-terminal domain-containing protein" evidence="1">
    <location>
        <begin position="22"/>
        <end position="109"/>
    </location>
</feature>
<dbReference type="InterPro" id="IPR009739">
    <property type="entry name" value="LprI-like_N"/>
</dbReference>
<dbReference type="PANTHER" id="PTHR37549:SF1">
    <property type="entry name" value="LIPOPROTEIN LPRI"/>
    <property type="match status" value="1"/>
</dbReference>
<reference evidence="3 4" key="1">
    <citation type="submission" date="2017-03" db="EMBL/GenBank/DDBJ databases">
        <title>Complete genome sequence of Candidatus 'Thiodictyon syntrophicum' sp. nov. strain Cad16T, a photolithoautotroph purple sulfur bacterium isolated from an alpine meromictic lake.</title>
        <authorList>
            <person name="Luedin S.M."/>
            <person name="Pothier J.F."/>
            <person name="Danza F."/>
            <person name="Storelli N."/>
            <person name="Wittwer M."/>
            <person name="Tonolla M."/>
        </authorList>
    </citation>
    <scope>NUCLEOTIDE SEQUENCE [LARGE SCALE GENOMIC DNA]</scope>
    <source>
        <strain evidence="3 4">Cad16T</strain>
    </source>
</reference>
<dbReference type="GO" id="GO:0005576">
    <property type="term" value="C:extracellular region"/>
    <property type="evidence" value="ECO:0007669"/>
    <property type="project" value="TreeGrafter"/>
</dbReference>
<keyword evidence="4" id="KW-1185">Reference proteome</keyword>
<sequence length="109" mass="12036">MRLTLVPILVAAVFTGQSALAASPSFNCAKATHEAEKLICKDAELASLDRSLSQLYTLVLKNTPAREQRVLKAEQRGWVKGRDDCWKSSDARGCIVGAYEDRIAELKDR</sequence>
<dbReference type="PANTHER" id="PTHR37549">
    <property type="entry name" value="LIPOPROTEIN LPRI"/>
    <property type="match status" value="1"/>
</dbReference>
<protein>
    <recommendedName>
        <fullName evidence="2">Lysozyme inhibitor LprI-like N-terminal domain-containing protein</fullName>
    </recommendedName>
</protein>
<organism evidence="3 4">
    <name type="scientific">Candidatus Thiodictyon syntrophicum</name>
    <dbReference type="NCBI Taxonomy" id="1166950"/>
    <lineage>
        <taxon>Bacteria</taxon>
        <taxon>Pseudomonadati</taxon>
        <taxon>Pseudomonadota</taxon>
        <taxon>Gammaproteobacteria</taxon>
        <taxon>Chromatiales</taxon>
        <taxon>Chromatiaceae</taxon>
        <taxon>Thiodictyon</taxon>
    </lineage>
</organism>
<dbReference type="Pfam" id="PF07007">
    <property type="entry name" value="LprI"/>
    <property type="match status" value="1"/>
</dbReference>
<dbReference type="KEGG" id="tsy:THSYN_05245"/>
<proteinExistence type="predicted"/>
<feature type="domain" description="Lysozyme inhibitor LprI-like N-terminal" evidence="2">
    <location>
        <begin position="28"/>
        <end position="106"/>
    </location>
</feature>
<dbReference type="OrthoDB" id="5565855at2"/>
<evidence type="ECO:0000313" key="3">
    <source>
        <dbReference type="EMBL" id="AUB80414.1"/>
    </source>
</evidence>